<comment type="caution">
    <text evidence="2">The sequence shown here is derived from an EMBL/GenBank/DDBJ whole genome shotgun (WGS) entry which is preliminary data.</text>
</comment>
<protein>
    <recommendedName>
        <fullName evidence="4">REJ domain-containing protein</fullName>
    </recommendedName>
</protein>
<dbReference type="Proteomes" id="UP000799441">
    <property type="component" value="Unassembled WGS sequence"/>
</dbReference>
<evidence type="ECO:0000313" key="2">
    <source>
        <dbReference type="EMBL" id="KAF2725952.1"/>
    </source>
</evidence>
<feature type="signal peptide" evidence="1">
    <location>
        <begin position="1"/>
        <end position="33"/>
    </location>
</feature>
<dbReference type="EMBL" id="MU003766">
    <property type="protein sequence ID" value="KAF2725952.1"/>
    <property type="molecule type" value="Genomic_DNA"/>
</dbReference>
<evidence type="ECO:0000313" key="3">
    <source>
        <dbReference type="Proteomes" id="UP000799441"/>
    </source>
</evidence>
<dbReference type="AlphaFoldDB" id="A0A9P4URS2"/>
<gene>
    <name evidence="2" type="ORF">K431DRAFT_280681</name>
</gene>
<reference evidence="2" key="1">
    <citation type="journal article" date="2020" name="Stud. Mycol.">
        <title>101 Dothideomycetes genomes: a test case for predicting lifestyles and emergence of pathogens.</title>
        <authorList>
            <person name="Haridas S."/>
            <person name="Albert R."/>
            <person name="Binder M."/>
            <person name="Bloem J."/>
            <person name="Labutti K."/>
            <person name="Salamov A."/>
            <person name="Andreopoulos B."/>
            <person name="Baker S."/>
            <person name="Barry K."/>
            <person name="Bills G."/>
            <person name="Bluhm B."/>
            <person name="Cannon C."/>
            <person name="Castanera R."/>
            <person name="Culley D."/>
            <person name="Daum C."/>
            <person name="Ezra D."/>
            <person name="Gonzalez J."/>
            <person name="Henrissat B."/>
            <person name="Kuo A."/>
            <person name="Liang C."/>
            <person name="Lipzen A."/>
            <person name="Lutzoni F."/>
            <person name="Magnuson J."/>
            <person name="Mondo S."/>
            <person name="Nolan M."/>
            <person name="Ohm R."/>
            <person name="Pangilinan J."/>
            <person name="Park H.-J."/>
            <person name="Ramirez L."/>
            <person name="Alfaro M."/>
            <person name="Sun H."/>
            <person name="Tritt A."/>
            <person name="Yoshinaga Y."/>
            <person name="Zwiers L.-H."/>
            <person name="Turgeon B."/>
            <person name="Goodwin S."/>
            <person name="Spatafora J."/>
            <person name="Crous P."/>
            <person name="Grigoriev I."/>
        </authorList>
    </citation>
    <scope>NUCLEOTIDE SEQUENCE</scope>
    <source>
        <strain evidence="2">CBS 116435</strain>
    </source>
</reference>
<accession>A0A9P4URS2</accession>
<keyword evidence="1" id="KW-0732">Signal</keyword>
<organism evidence="2 3">
    <name type="scientific">Polychaeton citri CBS 116435</name>
    <dbReference type="NCBI Taxonomy" id="1314669"/>
    <lineage>
        <taxon>Eukaryota</taxon>
        <taxon>Fungi</taxon>
        <taxon>Dikarya</taxon>
        <taxon>Ascomycota</taxon>
        <taxon>Pezizomycotina</taxon>
        <taxon>Dothideomycetes</taxon>
        <taxon>Dothideomycetidae</taxon>
        <taxon>Capnodiales</taxon>
        <taxon>Capnodiaceae</taxon>
        <taxon>Polychaeton</taxon>
    </lineage>
</organism>
<evidence type="ECO:0008006" key="4">
    <source>
        <dbReference type="Google" id="ProtNLM"/>
    </source>
</evidence>
<keyword evidence="3" id="KW-1185">Reference proteome</keyword>
<name>A0A9P4URS2_9PEZI</name>
<proteinExistence type="predicted"/>
<evidence type="ECO:0000256" key="1">
    <source>
        <dbReference type="SAM" id="SignalP"/>
    </source>
</evidence>
<sequence length="95" mass="9793">MCMDLHRFPPTPASPLYSLTHLLLLLSEDSAAAAGLQSSTHPHAQAIPSQSGDFVVSTGLISSGGHAYASAGTTTLPSTPLPTLNLTPYTLLPLP</sequence>
<feature type="chain" id="PRO_5040285206" description="REJ domain-containing protein" evidence="1">
    <location>
        <begin position="34"/>
        <end position="95"/>
    </location>
</feature>